<feature type="compositionally biased region" description="Pro residues" evidence="1">
    <location>
        <begin position="205"/>
        <end position="215"/>
    </location>
</feature>
<feature type="compositionally biased region" description="Polar residues" evidence="1">
    <location>
        <begin position="438"/>
        <end position="449"/>
    </location>
</feature>
<evidence type="ECO:0000313" key="2">
    <source>
        <dbReference type="EMBL" id="GMI38185.1"/>
    </source>
</evidence>
<feature type="compositionally biased region" description="Polar residues" evidence="1">
    <location>
        <begin position="71"/>
        <end position="81"/>
    </location>
</feature>
<feature type="compositionally biased region" description="Gly residues" evidence="1">
    <location>
        <begin position="554"/>
        <end position="563"/>
    </location>
</feature>
<protein>
    <recommendedName>
        <fullName evidence="4">Zinc finger PHD-type domain-containing protein</fullName>
    </recommendedName>
</protein>
<evidence type="ECO:0000313" key="3">
    <source>
        <dbReference type="Proteomes" id="UP001165065"/>
    </source>
</evidence>
<feature type="compositionally biased region" description="Basic residues" evidence="1">
    <location>
        <begin position="363"/>
        <end position="377"/>
    </location>
</feature>
<dbReference type="EMBL" id="BRYA01000082">
    <property type="protein sequence ID" value="GMI38185.1"/>
    <property type="molecule type" value="Genomic_DNA"/>
</dbReference>
<dbReference type="Gene3D" id="3.30.40.10">
    <property type="entry name" value="Zinc/RING finger domain, C3HC4 (zinc finger)"/>
    <property type="match status" value="1"/>
</dbReference>
<comment type="caution">
    <text evidence="2">The sequence shown here is derived from an EMBL/GenBank/DDBJ whole genome shotgun (WGS) entry which is preliminary data.</text>
</comment>
<dbReference type="Proteomes" id="UP001165065">
    <property type="component" value="Unassembled WGS sequence"/>
</dbReference>
<dbReference type="InterPro" id="IPR013083">
    <property type="entry name" value="Znf_RING/FYVE/PHD"/>
</dbReference>
<proteinExistence type="predicted"/>
<accession>A0A9W7L8P3</accession>
<dbReference type="InterPro" id="IPR011011">
    <property type="entry name" value="Znf_FYVE_PHD"/>
</dbReference>
<evidence type="ECO:0008006" key="4">
    <source>
        <dbReference type="Google" id="ProtNLM"/>
    </source>
</evidence>
<keyword evidence="3" id="KW-1185">Reference proteome</keyword>
<dbReference type="OrthoDB" id="1870062at2759"/>
<feature type="compositionally biased region" description="Basic and acidic residues" evidence="1">
    <location>
        <begin position="378"/>
        <end position="394"/>
    </location>
</feature>
<name>A0A9W7L8P3_9STRA</name>
<feature type="compositionally biased region" description="Polar residues" evidence="1">
    <location>
        <begin position="24"/>
        <end position="34"/>
    </location>
</feature>
<organism evidence="2 3">
    <name type="scientific">Triparma columacea</name>
    <dbReference type="NCBI Taxonomy" id="722753"/>
    <lineage>
        <taxon>Eukaryota</taxon>
        <taxon>Sar</taxon>
        <taxon>Stramenopiles</taxon>
        <taxon>Ochrophyta</taxon>
        <taxon>Bolidophyceae</taxon>
        <taxon>Parmales</taxon>
        <taxon>Triparmaceae</taxon>
        <taxon>Triparma</taxon>
    </lineage>
</organism>
<gene>
    <name evidence="2" type="ORF">TrCOL_g7973</name>
</gene>
<feature type="compositionally biased region" description="Basic residues" evidence="1">
    <location>
        <begin position="177"/>
        <end position="187"/>
    </location>
</feature>
<dbReference type="AlphaFoldDB" id="A0A9W7L8P3"/>
<feature type="compositionally biased region" description="Basic and acidic residues" evidence="1">
    <location>
        <begin position="35"/>
        <end position="46"/>
    </location>
</feature>
<feature type="region of interest" description="Disordered" evidence="1">
    <location>
        <begin position="536"/>
        <end position="563"/>
    </location>
</feature>
<reference evidence="3" key="1">
    <citation type="journal article" date="2023" name="Commun. Biol.">
        <title>Genome analysis of Parmales, the sister group of diatoms, reveals the evolutionary specialization of diatoms from phago-mixotrophs to photoautotrophs.</title>
        <authorList>
            <person name="Ban H."/>
            <person name="Sato S."/>
            <person name="Yoshikawa S."/>
            <person name="Yamada K."/>
            <person name="Nakamura Y."/>
            <person name="Ichinomiya M."/>
            <person name="Sato N."/>
            <person name="Blanc-Mathieu R."/>
            <person name="Endo H."/>
            <person name="Kuwata A."/>
            <person name="Ogata H."/>
        </authorList>
    </citation>
    <scope>NUCLEOTIDE SEQUENCE [LARGE SCALE GENOMIC DNA]</scope>
</reference>
<feature type="region of interest" description="Disordered" evidence="1">
    <location>
        <begin position="126"/>
        <end position="158"/>
    </location>
</feature>
<feature type="region of interest" description="Disordered" evidence="1">
    <location>
        <begin position="1"/>
        <end position="104"/>
    </location>
</feature>
<dbReference type="SUPFAM" id="SSF57903">
    <property type="entry name" value="FYVE/PHD zinc finger"/>
    <property type="match status" value="1"/>
</dbReference>
<evidence type="ECO:0000256" key="1">
    <source>
        <dbReference type="SAM" id="MobiDB-lite"/>
    </source>
</evidence>
<sequence length="563" mass="61619">MDSGGENSNPPPTTSKRPRRSNRGTPQNTINTATETERSGAPHTDGDNESPIGDTEASPVSKESGRGRPSNKASTSSTIDLDSTERNRIRSRGVSGMKCPHCQKSFVSQGGWEYHVAQAVCVERAKNGGKGRQGKKPTSSPRPPKTKSSSNGRKNKNKMGSKVCYDQVWNALGFKAGKRSRSARRSPKTCQVVIKDDPSETSSPSLPPAPPKPQLPPDLHIPLLTPHIKTLRLAMYTGETENECYLCMDGGDLVCCDYCSKVVHMSCWEEVGGFSQRDLDGVLNDDLLLCDTCCVGIADNMVMRKLGGEVISKDGYTVKQWREDIKKWTKDSIAYDAYVAKQKKKAKGGEEDGEEEGSGGGAKKGKGKGKGKGKKDKHKEEDKVEEKEEEERKKTVSRKKRKPTNREIDSDSDAWDDDAPATKKKMKTTTQSAAKSGTPKSGSISTTSVIRRMSHTQRERVISEVCLGFYDPVLTTDLHLPICPTGGPGGLMCCKKCSDDYAELLEESDKGLKDQRERVEFVKNWLAKEEELLRKLGAEKINGEEDEEEKDGGEGNGGPANLV</sequence>
<feature type="region of interest" description="Disordered" evidence="1">
    <location>
        <begin position="177"/>
        <end position="215"/>
    </location>
</feature>
<feature type="region of interest" description="Disordered" evidence="1">
    <location>
        <begin position="344"/>
        <end position="452"/>
    </location>
</feature>
<feature type="compositionally biased region" description="Acidic residues" evidence="1">
    <location>
        <begin position="410"/>
        <end position="419"/>
    </location>
</feature>